<gene>
    <name evidence="1" type="ORF">M1843_11410</name>
</gene>
<reference evidence="1 2" key="1">
    <citation type="submission" date="2022-02" db="EMBL/GenBank/DDBJ databases">
        <title>The car tank lid bacteriome: a reservoir of bacteria with potential in bioremediation of fuel.</title>
        <authorList>
            <person name="Vidal-Verdu A."/>
            <person name="Gomez-Martinez D."/>
            <person name="Latorre-Perez A."/>
            <person name="Pereto J."/>
            <person name="Porcar M."/>
        </authorList>
    </citation>
    <scope>NUCLEOTIDE SEQUENCE [LARGE SCALE GENOMIC DNA]</scope>
    <source>
        <strain evidence="1 2">4D.3</strain>
    </source>
</reference>
<evidence type="ECO:0000313" key="2">
    <source>
        <dbReference type="Proteomes" id="UP001651050"/>
    </source>
</evidence>
<evidence type="ECO:0000313" key="1">
    <source>
        <dbReference type="EMBL" id="MCK9794353.1"/>
    </source>
</evidence>
<dbReference type="RefSeq" id="WP_416344196.1">
    <property type="nucleotide sequence ID" value="NZ_JALQCY010000003.1"/>
</dbReference>
<accession>A0ABT0J4C2</accession>
<keyword evidence="2" id="KW-1185">Reference proteome</keyword>
<name>A0ABT0J4C2_9MICO</name>
<comment type="caution">
    <text evidence="1">The sequence shown here is derived from an EMBL/GenBank/DDBJ whole genome shotgun (WGS) entry which is preliminary data.</text>
</comment>
<dbReference type="EMBL" id="JALQCY010000003">
    <property type="protein sequence ID" value="MCK9794353.1"/>
    <property type="molecule type" value="Genomic_DNA"/>
</dbReference>
<protein>
    <recommendedName>
        <fullName evidence="3">ANTAR domain-containing protein</fullName>
    </recommendedName>
</protein>
<proteinExistence type="predicted"/>
<organism evidence="1 2">
    <name type="scientific">Isoptericola peretonis</name>
    <dbReference type="NCBI Taxonomy" id="2918523"/>
    <lineage>
        <taxon>Bacteria</taxon>
        <taxon>Bacillati</taxon>
        <taxon>Actinomycetota</taxon>
        <taxon>Actinomycetes</taxon>
        <taxon>Micrococcales</taxon>
        <taxon>Promicromonosporaceae</taxon>
        <taxon>Isoptericola</taxon>
    </lineage>
</organism>
<dbReference type="Proteomes" id="UP001651050">
    <property type="component" value="Unassembled WGS sequence"/>
</dbReference>
<sequence length="226" mass="23570">MVDPDLFTRFARLLAPHDGGLPLASGLCRACVQVLGARGGALTFAPVSVEQTTATTDDASTKRMEDLQEVLGEGPGLLAFGLGRVVSTVVGPQATSAALPVFSSAVGMLGLSATVVAVPARIGRHPLGALTLYQEVDDVPIRPDAAQPLADLSCAMLLASSTPLEQQWPDDSRRQRAIGMVIAQLRVTASDALAAMRARALARSCTLITVIDDVLGHRTSFDPSES</sequence>
<evidence type="ECO:0008006" key="3">
    <source>
        <dbReference type="Google" id="ProtNLM"/>
    </source>
</evidence>